<reference evidence="2" key="1">
    <citation type="journal article" date="2020" name="Stud. Mycol.">
        <title>101 Dothideomycetes genomes: a test case for predicting lifestyles and emergence of pathogens.</title>
        <authorList>
            <person name="Haridas S."/>
            <person name="Albert R."/>
            <person name="Binder M."/>
            <person name="Bloem J."/>
            <person name="Labutti K."/>
            <person name="Salamov A."/>
            <person name="Andreopoulos B."/>
            <person name="Baker S."/>
            <person name="Barry K."/>
            <person name="Bills G."/>
            <person name="Bluhm B."/>
            <person name="Cannon C."/>
            <person name="Castanera R."/>
            <person name="Culley D."/>
            <person name="Daum C."/>
            <person name="Ezra D."/>
            <person name="Gonzalez J."/>
            <person name="Henrissat B."/>
            <person name="Kuo A."/>
            <person name="Liang C."/>
            <person name="Lipzen A."/>
            <person name="Lutzoni F."/>
            <person name="Magnuson J."/>
            <person name="Mondo S."/>
            <person name="Nolan M."/>
            <person name="Ohm R."/>
            <person name="Pangilinan J."/>
            <person name="Park H.-J."/>
            <person name="Ramirez L."/>
            <person name="Alfaro M."/>
            <person name="Sun H."/>
            <person name="Tritt A."/>
            <person name="Yoshinaga Y."/>
            <person name="Zwiers L.-H."/>
            <person name="Turgeon B."/>
            <person name="Goodwin S."/>
            <person name="Spatafora J."/>
            <person name="Crous P."/>
            <person name="Grigoriev I."/>
        </authorList>
    </citation>
    <scope>NUCLEOTIDE SEQUENCE</scope>
    <source>
        <strain evidence="2">CBS 109.77</strain>
    </source>
</reference>
<name>A0A6A6X8V4_9PLEO</name>
<dbReference type="OrthoDB" id="294702at2759"/>
<dbReference type="EMBL" id="MU001948">
    <property type="protein sequence ID" value="KAF2792950.1"/>
    <property type="molecule type" value="Genomic_DNA"/>
</dbReference>
<accession>A0A6A6X8V4</accession>
<dbReference type="Pfam" id="PF00561">
    <property type="entry name" value="Abhydrolase_1"/>
    <property type="match status" value="1"/>
</dbReference>
<dbReference type="PANTHER" id="PTHR45763:SF46">
    <property type="entry name" value="AB HYDROLASE-1 DOMAIN-CONTAINING PROTEIN"/>
    <property type="match status" value="1"/>
</dbReference>
<protein>
    <submittedName>
        <fullName evidence="2">Alpha/beta hydrolase fold protein</fullName>
    </submittedName>
</protein>
<dbReference type="InterPro" id="IPR029058">
    <property type="entry name" value="AB_hydrolase_fold"/>
</dbReference>
<dbReference type="AlphaFoldDB" id="A0A6A6X8V4"/>
<gene>
    <name evidence="2" type="ORF">K505DRAFT_277864</name>
</gene>
<organism evidence="2 3">
    <name type="scientific">Melanomma pulvis-pyrius CBS 109.77</name>
    <dbReference type="NCBI Taxonomy" id="1314802"/>
    <lineage>
        <taxon>Eukaryota</taxon>
        <taxon>Fungi</taxon>
        <taxon>Dikarya</taxon>
        <taxon>Ascomycota</taxon>
        <taxon>Pezizomycotina</taxon>
        <taxon>Dothideomycetes</taxon>
        <taxon>Pleosporomycetidae</taxon>
        <taxon>Pleosporales</taxon>
        <taxon>Melanommataceae</taxon>
        <taxon>Melanomma</taxon>
    </lineage>
</organism>
<feature type="domain" description="AB hydrolase-1" evidence="1">
    <location>
        <begin position="67"/>
        <end position="320"/>
    </location>
</feature>
<evidence type="ECO:0000313" key="2">
    <source>
        <dbReference type="EMBL" id="KAF2792950.1"/>
    </source>
</evidence>
<keyword evidence="2" id="KW-0378">Hydrolase</keyword>
<sequence length="337" mass="37981">MPLISNLKAYLLSIFTTTHNPVGTQATLTGDLPKCRFRLDNDSSDILALPDGRKLGYAQYGSLTGRAILYQHGHPGSRLEAARHHELALELGARIIAVDRPGHGWSSPHPNRTILDFPKDLEHLAKHLELASYSVWGISGGGPYALACAVALPPEKLKCVSIVCGMGPPDIGMSGAGWMHWLAYTWGYRYGPGWLGRWWWRRDPLGRLDLTDEQRLELYMQPNLHLNERDHDIMKDKDLVRLVVRSSRESFAQGYDGVWQDGKLMCKDFGFRIQDIRLDLPVQLWYGKYDTYVPLNHGEQIAARLGGRAQLRVEDEAHAGISVHWNKEILEALVSCK</sequence>
<dbReference type="SUPFAM" id="SSF53474">
    <property type="entry name" value="alpha/beta-Hydrolases"/>
    <property type="match status" value="1"/>
</dbReference>
<evidence type="ECO:0000259" key="1">
    <source>
        <dbReference type="Pfam" id="PF00561"/>
    </source>
</evidence>
<dbReference type="PANTHER" id="PTHR45763">
    <property type="entry name" value="HYDROLASE, ALPHA/BETA FOLD FAMILY PROTEIN, EXPRESSED-RELATED"/>
    <property type="match status" value="1"/>
</dbReference>
<dbReference type="GO" id="GO:0016787">
    <property type="term" value="F:hydrolase activity"/>
    <property type="evidence" value="ECO:0007669"/>
    <property type="project" value="UniProtKB-KW"/>
</dbReference>
<dbReference type="Gene3D" id="3.40.50.1820">
    <property type="entry name" value="alpha/beta hydrolase"/>
    <property type="match status" value="1"/>
</dbReference>
<evidence type="ECO:0000313" key="3">
    <source>
        <dbReference type="Proteomes" id="UP000799757"/>
    </source>
</evidence>
<dbReference type="Proteomes" id="UP000799757">
    <property type="component" value="Unassembled WGS sequence"/>
</dbReference>
<keyword evidence="3" id="KW-1185">Reference proteome</keyword>
<dbReference type="InterPro" id="IPR000073">
    <property type="entry name" value="AB_hydrolase_1"/>
</dbReference>
<proteinExistence type="predicted"/>